<proteinExistence type="predicted"/>
<evidence type="ECO:0000313" key="1">
    <source>
        <dbReference type="EMBL" id="KAI3711138.1"/>
    </source>
</evidence>
<keyword evidence="2" id="KW-1185">Reference proteome</keyword>
<dbReference type="EMBL" id="CM042015">
    <property type="protein sequence ID" value="KAI3711138.1"/>
    <property type="molecule type" value="Genomic_DNA"/>
</dbReference>
<name>A0ACB9AP30_CICIN</name>
<gene>
    <name evidence="1" type="ORF">L2E82_41007</name>
</gene>
<organism evidence="1 2">
    <name type="scientific">Cichorium intybus</name>
    <name type="common">Chicory</name>
    <dbReference type="NCBI Taxonomy" id="13427"/>
    <lineage>
        <taxon>Eukaryota</taxon>
        <taxon>Viridiplantae</taxon>
        <taxon>Streptophyta</taxon>
        <taxon>Embryophyta</taxon>
        <taxon>Tracheophyta</taxon>
        <taxon>Spermatophyta</taxon>
        <taxon>Magnoliopsida</taxon>
        <taxon>eudicotyledons</taxon>
        <taxon>Gunneridae</taxon>
        <taxon>Pentapetalae</taxon>
        <taxon>asterids</taxon>
        <taxon>campanulids</taxon>
        <taxon>Asterales</taxon>
        <taxon>Asteraceae</taxon>
        <taxon>Cichorioideae</taxon>
        <taxon>Cichorieae</taxon>
        <taxon>Cichoriinae</taxon>
        <taxon>Cichorium</taxon>
    </lineage>
</organism>
<comment type="caution">
    <text evidence="1">The sequence shown here is derived from an EMBL/GenBank/DDBJ whole genome shotgun (WGS) entry which is preliminary data.</text>
</comment>
<evidence type="ECO:0000313" key="2">
    <source>
        <dbReference type="Proteomes" id="UP001055811"/>
    </source>
</evidence>
<reference evidence="1 2" key="2">
    <citation type="journal article" date="2022" name="Mol. Ecol. Resour.">
        <title>The genomes of chicory, endive, great burdock and yacon provide insights into Asteraceae paleo-polyploidization history and plant inulin production.</title>
        <authorList>
            <person name="Fan W."/>
            <person name="Wang S."/>
            <person name="Wang H."/>
            <person name="Wang A."/>
            <person name="Jiang F."/>
            <person name="Liu H."/>
            <person name="Zhao H."/>
            <person name="Xu D."/>
            <person name="Zhang Y."/>
        </authorList>
    </citation>
    <scope>NUCLEOTIDE SEQUENCE [LARGE SCALE GENOMIC DNA]</scope>
    <source>
        <strain evidence="2">cv. Punajuju</strain>
        <tissue evidence="1">Leaves</tissue>
    </source>
</reference>
<sequence length="183" mass="20138">MSLVRFPTKSSVAIELQENVIDCVTKGLLQEIVSVAQVSQDLNSQDTSGGSYAGKNNGFSFLPNNSNQMQGIGSFRSIGDYQNTRSIEIGDVHEQLKTDQMLDNLRWVGMSNKELEAVRMLDNNFFFLSVQQKLRSCRCNKDRLTGMLKFGFSSSDDDDGAISMVDSGNSNKLFLGASTQPAT</sequence>
<reference evidence="2" key="1">
    <citation type="journal article" date="2022" name="Mol. Ecol. Resour.">
        <title>The genomes of chicory, endive, great burdock and yacon provide insights into Asteraceae palaeo-polyploidization history and plant inulin production.</title>
        <authorList>
            <person name="Fan W."/>
            <person name="Wang S."/>
            <person name="Wang H."/>
            <person name="Wang A."/>
            <person name="Jiang F."/>
            <person name="Liu H."/>
            <person name="Zhao H."/>
            <person name="Xu D."/>
            <person name="Zhang Y."/>
        </authorList>
    </citation>
    <scope>NUCLEOTIDE SEQUENCE [LARGE SCALE GENOMIC DNA]</scope>
    <source>
        <strain evidence="2">cv. Punajuju</strain>
    </source>
</reference>
<dbReference type="Proteomes" id="UP001055811">
    <property type="component" value="Linkage Group LG07"/>
</dbReference>
<accession>A0ACB9AP30</accession>
<protein>
    <submittedName>
        <fullName evidence="1">Uncharacterized protein</fullName>
    </submittedName>
</protein>